<evidence type="ECO:0000313" key="2">
    <source>
        <dbReference type="EMBL" id="ANB19300.1"/>
    </source>
</evidence>
<evidence type="ECO:0008006" key="4">
    <source>
        <dbReference type="Google" id="ProtNLM"/>
    </source>
</evidence>
<dbReference type="EMBL" id="CP015249">
    <property type="protein sequence ID" value="ANB19300.1"/>
    <property type="molecule type" value="Genomic_DNA"/>
</dbReference>
<gene>
    <name evidence="2" type="ORF">I596_3311</name>
</gene>
<reference evidence="2 3" key="1">
    <citation type="submission" date="2016-04" db="EMBL/GenBank/DDBJ databases">
        <title>Complete genome sequence of Dokdonella koreensis DS-123T.</title>
        <authorList>
            <person name="Kim J.F."/>
            <person name="Lee H."/>
            <person name="Kwak M.-J."/>
        </authorList>
    </citation>
    <scope>NUCLEOTIDE SEQUENCE [LARGE SCALE GENOMIC DNA]</scope>
    <source>
        <strain evidence="2 3">DS-123</strain>
    </source>
</reference>
<dbReference type="InterPro" id="IPR003961">
    <property type="entry name" value="FN3_dom"/>
</dbReference>
<dbReference type="KEGG" id="dko:I596_3311"/>
<dbReference type="InterPro" id="IPR036116">
    <property type="entry name" value="FN3_sf"/>
</dbReference>
<sequence length="127" mass="13949">MHIFRRSILLFLVTAAIVASASAADPETANTLRWKARSETGTYGYLVYRGDHATGPFKRLNARVVQKHAAADEQYAFADTDVVAGRTYYYRIYAVNDNGVKKPLSPVLPKIAGGEQAVSDLKTKGTR</sequence>
<accession>A0A160DY19</accession>
<protein>
    <recommendedName>
        <fullName evidence="4">Fibronectin type-III domain-containing protein</fullName>
    </recommendedName>
</protein>
<dbReference type="CDD" id="cd00063">
    <property type="entry name" value="FN3"/>
    <property type="match status" value="1"/>
</dbReference>
<dbReference type="Proteomes" id="UP000076830">
    <property type="component" value="Chromosome"/>
</dbReference>
<dbReference type="AlphaFoldDB" id="A0A160DY19"/>
<keyword evidence="1" id="KW-0732">Signal</keyword>
<organism evidence="2 3">
    <name type="scientific">Dokdonella koreensis DS-123</name>
    <dbReference type="NCBI Taxonomy" id="1300342"/>
    <lineage>
        <taxon>Bacteria</taxon>
        <taxon>Pseudomonadati</taxon>
        <taxon>Pseudomonadota</taxon>
        <taxon>Gammaproteobacteria</taxon>
        <taxon>Lysobacterales</taxon>
        <taxon>Rhodanobacteraceae</taxon>
        <taxon>Dokdonella</taxon>
    </lineage>
</organism>
<proteinExistence type="predicted"/>
<feature type="signal peptide" evidence="1">
    <location>
        <begin position="1"/>
        <end position="23"/>
    </location>
</feature>
<dbReference type="PATRIC" id="fig|1300342.3.peg.3235"/>
<keyword evidence="3" id="KW-1185">Reference proteome</keyword>
<dbReference type="RefSeq" id="WP_150132201.1">
    <property type="nucleotide sequence ID" value="NZ_CP015249.1"/>
</dbReference>
<dbReference type="SUPFAM" id="SSF49265">
    <property type="entry name" value="Fibronectin type III"/>
    <property type="match status" value="1"/>
</dbReference>
<dbReference type="STRING" id="1300342.I596_3311"/>
<dbReference type="OrthoDB" id="5949040at2"/>
<name>A0A160DY19_9GAMM</name>
<feature type="chain" id="PRO_5007813221" description="Fibronectin type-III domain-containing protein" evidence="1">
    <location>
        <begin position="24"/>
        <end position="127"/>
    </location>
</feature>
<evidence type="ECO:0000256" key="1">
    <source>
        <dbReference type="SAM" id="SignalP"/>
    </source>
</evidence>
<evidence type="ECO:0000313" key="3">
    <source>
        <dbReference type="Proteomes" id="UP000076830"/>
    </source>
</evidence>
<dbReference type="Gene3D" id="2.60.40.10">
    <property type="entry name" value="Immunoglobulins"/>
    <property type="match status" value="1"/>
</dbReference>
<dbReference type="InterPro" id="IPR013783">
    <property type="entry name" value="Ig-like_fold"/>
</dbReference>